<evidence type="ECO:0000313" key="2">
    <source>
        <dbReference type="Proteomes" id="UP000002770"/>
    </source>
</evidence>
<dbReference type="HOGENOM" id="CLU_3169670_0_0_6"/>
<dbReference type="InParanoid" id="G9EPL9"/>
<protein>
    <submittedName>
        <fullName evidence="1">Uncharacterized protein</fullName>
    </submittedName>
</protein>
<accession>G9EPL9</accession>
<gene>
    <name evidence="1" type="ORF">LDG_7221</name>
</gene>
<sequence>MNLRRLPSKRSRCLFNDLFVALRVQISALTIRHHHQFRTIPAVVANK</sequence>
<evidence type="ECO:0000313" key="1">
    <source>
        <dbReference type="EMBL" id="EHL30792.1"/>
    </source>
</evidence>
<proteinExistence type="predicted"/>
<dbReference type="AlphaFoldDB" id="G9EPL9"/>
<reference evidence="1 2" key="1">
    <citation type="journal article" date="2011" name="BMC Genomics">
        <title>Insight into cross-talk between intra-amoebal pathogens.</title>
        <authorList>
            <person name="Gimenez G."/>
            <person name="Bertelli C."/>
            <person name="Moliner C."/>
            <person name="Robert C."/>
            <person name="Raoult D."/>
            <person name="Fournier P.E."/>
            <person name="Greub G."/>
        </authorList>
    </citation>
    <scope>NUCLEOTIDE SEQUENCE [LARGE SCALE GENOMIC DNA]</scope>
    <source>
        <strain evidence="1 2">LLAP12</strain>
    </source>
</reference>
<name>G9EPL9_9GAMM</name>
<dbReference type="Proteomes" id="UP000002770">
    <property type="component" value="Unassembled WGS sequence"/>
</dbReference>
<organism evidence="1 2">
    <name type="scientific">Legionella drancourtii LLAP12</name>
    <dbReference type="NCBI Taxonomy" id="658187"/>
    <lineage>
        <taxon>Bacteria</taxon>
        <taxon>Pseudomonadati</taxon>
        <taxon>Pseudomonadota</taxon>
        <taxon>Gammaproteobacteria</taxon>
        <taxon>Legionellales</taxon>
        <taxon>Legionellaceae</taxon>
        <taxon>Legionella</taxon>
    </lineage>
</organism>
<dbReference type="EMBL" id="JH413824">
    <property type="protein sequence ID" value="EHL30792.1"/>
    <property type="molecule type" value="Genomic_DNA"/>
</dbReference>
<keyword evidence="2" id="KW-1185">Reference proteome</keyword>